<dbReference type="RefSeq" id="WP_123783104.1">
    <property type="nucleotide sequence ID" value="NZ_RKIK01000072.1"/>
</dbReference>
<protein>
    <submittedName>
        <fullName evidence="1">Uncharacterized protein</fullName>
    </submittedName>
</protein>
<organism evidence="1 2">
    <name type="scientific">Vibrio ponticus</name>
    <dbReference type="NCBI Taxonomy" id="265668"/>
    <lineage>
        <taxon>Bacteria</taxon>
        <taxon>Pseudomonadati</taxon>
        <taxon>Pseudomonadota</taxon>
        <taxon>Gammaproteobacteria</taxon>
        <taxon>Vibrionales</taxon>
        <taxon>Vibrionaceae</taxon>
        <taxon>Vibrio</taxon>
    </lineage>
</organism>
<gene>
    <name evidence="1" type="ORF">EGH82_17825</name>
</gene>
<evidence type="ECO:0000313" key="2">
    <source>
        <dbReference type="Proteomes" id="UP000278792"/>
    </source>
</evidence>
<dbReference type="EMBL" id="RKIK01000072">
    <property type="protein sequence ID" value="ROV58565.1"/>
    <property type="molecule type" value="Genomic_DNA"/>
</dbReference>
<sequence length="350" mass="39138">MEVSIFKATKNRRVFNLEQVRINTLTGVQTTLVLDANILAKFGSVVDQGNTRKAITECGLDPFVELVTAMKGDNFTIVPGFAFAEMPGAYSAKQLSSLNSFLGVHLPHVIDDPDATTEKFDTDYESPSFTSLAKKQQKSLALPYASLLALQIIYRSSNGSPIENFKSYIDLIIGSFDIISLKEATIAMYVFANPSELDKGTVDIRRDLIRNYLKMPGGKKGKVCRDAKSVFSVTLNGAFDIHLINAVNTYEAMHNGVNISQDVWVVTADKKLALMNNIFYAEDGSNRAEIVIPKIAKDNSYFFEARDYLEKLMGRRSKVVRKPINLNRLLKETNKLSMRIRALDLSQDRR</sequence>
<dbReference type="Proteomes" id="UP000278792">
    <property type="component" value="Unassembled WGS sequence"/>
</dbReference>
<accession>A0A3N3DVM9</accession>
<evidence type="ECO:0000313" key="1">
    <source>
        <dbReference type="EMBL" id="ROV58565.1"/>
    </source>
</evidence>
<dbReference type="AlphaFoldDB" id="A0A3N3DVM9"/>
<name>A0A3N3DVM9_9VIBR</name>
<reference evidence="1 2" key="1">
    <citation type="submission" date="2018-11" db="EMBL/GenBank/DDBJ databases">
        <title>Vibrio ponticus strain CAIM 1751 pathogenic for the snapper Lutjanus guttatus.</title>
        <authorList>
            <person name="Soto-Rodriguez S."/>
            <person name="Lozano-Olvera R."/>
            <person name="Gomez-Gil B."/>
        </authorList>
    </citation>
    <scope>NUCLEOTIDE SEQUENCE [LARGE SCALE GENOMIC DNA]</scope>
    <source>
        <strain evidence="1 2">CAIM 1751</strain>
    </source>
</reference>
<comment type="caution">
    <text evidence="1">The sequence shown here is derived from an EMBL/GenBank/DDBJ whole genome shotgun (WGS) entry which is preliminary data.</text>
</comment>
<proteinExistence type="predicted"/>